<proteinExistence type="predicted"/>
<feature type="domain" description="Alcohol dehydrogenase-like N-terminal" evidence="2">
    <location>
        <begin position="28"/>
        <end position="89"/>
    </location>
</feature>
<dbReference type="Pfam" id="PF08240">
    <property type="entry name" value="ADH_N"/>
    <property type="match status" value="1"/>
</dbReference>
<reference evidence="3 4" key="1">
    <citation type="submission" date="2019-04" db="EMBL/GenBank/DDBJ databases">
        <title>Geobacter ruber sp. nov., ferric-reducing bacteria isolated from paddy soil.</title>
        <authorList>
            <person name="Xu Z."/>
            <person name="Masuda Y."/>
            <person name="Itoh H."/>
            <person name="Senoo K."/>
        </authorList>
    </citation>
    <scope>NUCLEOTIDE SEQUENCE [LARGE SCALE GENOMIC DNA]</scope>
    <source>
        <strain evidence="3 4">Red88</strain>
    </source>
</reference>
<dbReference type="Proteomes" id="UP000324298">
    <property type="component" value="Unassembled WGS sequence"/>
</dbReference>
<dbReference type="PANTHER" id="PTHR44154:SF1">
    <property type="entry name" value="QUINONE OXIDOREDUCTASE"/>
    <property type="match status" value="1"/>
</dbReference>
<dbReference type="AlphaFoldDB" id="A0A5A9X5F7"/>
<dbReference type="Gene3D" id="3.90.180.10">
    <property type="entry name" value="Medium-chain alcohol dehydrogenases, catalytic domain"/>
    <property type="match status" value="1"/>
</dbReference>
<gene>
    <name evidence="3" type="ORF">ET418_16345</name>
</gene>
<dbReference type="OrthoDB" id="9792321at2"/>
<dbReference type="PANTHER" id="PTHR44154">
    <property type="entry name" value="QUINONE OXIDOREDUCTASE"/>
    <property type="match status" value="1"/>
</dbReference>
<organism evidence="3 4">
    <name type="scientific">Oryzomonas rubra</name>
    <dbReference type="NCBI Taxonomy" id="2509454"/>
    <lineage>
        <taxon>Bacteria</taxon>
        <taxon>Pseudomonadati</taxon>
        <taxon>Thermodesulfobacteriota</taxon>
        <taxon>Desulfuromonadia</taxon>
        <taxon>Geobacterales</taxon>
        <taxon>Geobacteraceae</taxon>
        <taxon>Oryzomonas</taxon>
    </lineage>
</organism>
<dbReference type="SUPFAM" id="SSF50129">
    <property type="entry name" value="GroES-like"/>
    <property type="match status" value="1"/>
</dbReference>
<dbReference type="RefSeq" id="WP_149309423.1">
    <property type="nucleotide sequence ID" value="NZ_SRSD01000011.1"/>
</dbReference>
<keyword evidence="4" id="KW-1185">Reference proteome</keyword>
<keyword evidence="1" id="KW-0521">NADP</keyword>
<protein>
    <recommendedName>
        <fullName evidence="2">Alcohol dehydrogenase-like N-terminal domain-containing protein</fullName>
    </recommendedName>
</protein>
<evidence type="ECO:0000313" key="4">
    <source>
        <dbReference type="Proteomes" id="UP000324298"/>
    </source>
</evidence>
<dbReference type="EMBL" id="SRSD01000011">
    <property type="protein sequence ID" value="KAA0888307.1"/>
    <property type="molecule type" value="Genomic_DNA"/>
</dbReference>
<evidence type="ECO:0000313" key="3">
    <source>
        <dbReference type="EMBL" id="KAA0888307.1"/>
    </source>
</evidence>
<accession>A0A5A9X5F7</accession>
<dbReference type="InterPro" id="IPR011032">
    <property type="entry name" value="GroES-like_sf"/>
</dbReference>
<dbReference type="InterPro" id="IPR051603">
    <property type="entry name" value="Zinc-ADH_QOR/CCCR"/>
</dbReference>
<comment type="caution">
    <text evidence="3">The sequence shown here is derived from an EMBL/GenBank/DDBJ whole genome shotgun (WGS) entry which is preliminary data.</text>
</comment>
<dbReference type="InterPro" id="IPR013154">
    <property type="entry name" value="ADH-like_N"/>
</dbReference>
<sequence length="113" mass="12107">MMKAVTYDSYGGLEVLQVRNFPRPKLPQNSVMVRVKAAGASPANLALRSGTGKDFMDAWFPIIPGWDVAGVVEAAGAGVTEFQVGDEVLGYLYSEILPVGSALAQEQFCVKLK</sequence>
<evidence type="ECO:0000259" key="2">
    <source>
        <dbReference type="Pfam" id="PF08240"/>
    </source>
</evidence>
<name>A0A5A9X5F7_9BACT</name>
<evidence type="ECO:0000256" key="1">
    <source>
        <dbReference type="ARBA" id="ARBA00022857"/>
    </source>
</evidence>